<dbReference type="PANTHER" id="PTHR42648:SF28">
    <property type="entry name" value="TRANSPOSON-ENCODED PROTEIN WITH RIBONUCLEASE H-LIKE AND RETROVIRUS ZINC FINGER-LIKE DOMAINS"/>
    <property type="match status" value="1"/>
</dbReference>
<keyword evidence="5" id="KW-0862">Zinc</keyword>
<dbReference type="SMART" id="SM00343">
    <property type="entry name" value="ZnF_C2HC"/>
    <property type="match status" value="1"/>
</dbReference>
<feature type="compositionally biased region" description="Gly residues" evidence="6">
    <location>
        <begin position="256"/>
        <end position="280"/>
    </location>
</feature>
<dbReference type="Pfam" id="PF14223">
    <property type="entry name" value="Retrotran_gag_2"/>
    <property type="match status" value="1"/>
</dbReference>
<evidence type="ECO:0000256" key="4">
    <source>
        <dbReference type="ARBA" id="ARBA00022801"/>
    </source>
</evidence>
<dbReference type="SUPFAM" id="SSF53098">
    <property type="entry name" value="Ribonuclease H-like"/>
    <property type="match status" value="1"/>
</dbReference>
<proteinExistence type="predicted"/>
<evidence type="ECO:0000256" key="3">
    <source>
        <dbReference type="ARBA" id="ARBA00022750"/>
    </source>
</evidence>
<dbReference type="Pfam" id="PF22936">
    <property type="entry name" value="Pol_BBD"/>
    <property type="match status" value="1"/>
</dbReference>
<dbReference type="PANTHER" id="PTHR42648">
    <property type="entry name" value="TRANSPOSASE, PUTATIVE-RELATED"/>
    <property type="match status" value="1"/>
</dbReference>
<dbReference type="SUPFAM" id="SSF56672">
    <property type="entry name" value="DNA/RNA polymerases"/>
    <property type="match status" value="1"/>
</dbReference>
<dbReference type="InterPro" id="IPR001584">
    <property type="entry name" value="Integrase_cat-core"/>
</dbReference>
<evidence type="ECO:0000313" key="9">
    <source>
        <dbReference type="EMBL" id="GIM02172.1"/>
    </source>
</evidence>
<dbReference type="InterPro" id="IPR057670">
    <property type="entry name" value="SH3_retrovirus"/>
</dbReference>
<keyword evidence="5" id="KW-0863">Zinc-finger</keyword>
<dbReference type="Pfam" id="PF00098">
    <property type="entry name" value="zf-CCHC"/>
    <property type="match status" value="1"/>
</dbReference>
<dbReference type="InterPro" id="IPR036875">
    <property type="entry name" value="Znf_CCHC_sf"/>
</dbReference>
<evidence type="ECO:0000259" key="7">
    <source>
        <dbReference type="PROSITE" id="PS50158"/>
    </source>
</evidence>
<dbReference type="PROSITE" id="PS50158">
    <property type="entry name" value="ZF_CCHC"/>
    <property type="match status" value="1"/>
</dbReference>
<dbReference type="GO" id="GO:0008270">
    <property type="term" value="F:zinc ion binding"/>
    <property type="evidence" value="ECO:0007669"/>
    <property type="project" value="UniProtKB-KW"/>
</dbReference>
<dbReference type="InterPro" id="IPR036397">
    <property type="entry name" value="RNaseH_sf"/>
</dbReference>
<dbReference type="GO" id="GO:0004190">
    <property type="term" value="F:aspartic-type endopeptidase activity"/>
    <property type="evidence" value="ECO:0007669"/>
    <property type="project" value="UniProtKB-KW"/>
</dbReference>
<comment type="caution">
    <text evidence="9">The sequence shown here is derived from an EMBL/GenBank/DDBJ whole genome shotgun (WGS) entry which is preliminary data.</text>
</comment>
<dbReference type="InterPro" id="IPR001878">
    <property type="entry name" value="Znf_CCHC"/>
</dbReference>
<protein>
    <submittedName>
        <fullName evidence="9">Uncharacterized protein</fullName>
    </submittedName>
</protein>
<dbReference type="CDD" id="cd09272">
    <property type="entry name" value="RNase_HI_RT_Ty1"/>
    <property type="match status" value="1"/>
</dbReference>
<keyword evidence="1" id="KW-0645">Protease</keyword>
<dbReference type="InterPro" id="IPR025724">
    <property type="entry name" value="GAG-pre-integrase_dom"/>
</dbReference>
<feature type="compositionally biased region" description="Gly residues" evidence="6">
    <location>
        <begin position="819"/>
        <end position="829"/>
    </location>
</feature>
<keyword evidence="4" id="KW-0378">Hydrolase</keyword>
<dbReference type="InterPro" id="IPR043502">
    <property type="entry name" value="DNA/RNA_pol_sf"/>
</dbReference>
<dbReference type="InterPro" id="IPR039537">
    <property type="entry name" value="Retrotran_Ty1/copia-like"/>
</dbReference>
<feature type="domain" description="CCHC-type" evidence="7">
    <location>
        <begin position="231"/>
        <end position="246"/>
    </location>
</feature>
<dbReference type="Proteomes" id="UP000722791">
    <property type="component" value="Unassembled WGS sequence"/>
</dbReference>
<dbReference type="SUPFAM" id="SSF57756">
    <property type="entry name" value="Retrovirus zinc finger-like domains"/>
    <property type="match status" value="1"/>
</dbReference>
<dbReference type="PROSITE" id="PS50994">
    <property type="entry name" value="INTEGRASE"/>
    <property type="match status" value="1"/>
</dbReference>
<evidence type="ECO:0000256" key="1">
    <source>
        <dbReference type="ARBA" id="ARBA00022670"/>
    </source>
</evidence>
<evidence type="ECO:0000313" key="10">
    <source>
        <dbReference type="Proteomes" id="UP000722791"/>
    </source>
</evidence>
<feature type="domain" description="Integrase catalytic" evidence="8">
    <location>
        <begin position="529"/>
        <end position="701"/>
    </location>
</feature>
<feature type="region of interest" description="Disordered" evidence="6">
    <location>
        <begin position="767"/>
        <end position="858"/>
    </location>
</feature>
<dbReference type="GO" id="GO:0006508">
    <property type="term" value="P:proteolysis"/>
    <property type="evidence" value="ECO:0007669"/>
    <property type="project" value="UniProtKB-KW"/>
</dbReference>
<feature type="compositionally biased region" description="Low complexity" evidence="6">
    <location>
        <begin position="281"/>
        <end position="295"/>
    </location>
</feature>
<dbReference type="Gene3D" id="3.30.420.10">
    <property type="entry name" value="Ribonuclease H-like superfamily/Ribonuclease H"/>
    <property type="match status" value="1"/>
</dbReference>
<dbReference type="GO" id="GO:0015074">
    <property type="term" value="P:DNA integration"/>
    <property type="evidence" value="ECO:0007669"/>
    <property type="project" value="InterPro"/>
</dbReference>
<dbReference type="EMBL" id="BNCQ01000011">
    <property type="protein sequence ID" value="GIM02172.1"/>
    <property type="molecule type" value="Genomic_DNA"/>
</dbReference>
<accession>A0A8J4G8L3</accession>
<sequence>MGKIRFEPLKKTEEYLRWEKHARNHLIREKLWDSASKKPFSSGSKAEEAKAELVQMVTGVFVDKVDEAANAAVAWDELHDEFVKQMALQQQEYHTKVITMRKKHDESMDEYLRRAEEYHEILTATNFKIPDSVIVASVLNGLSSDYRTERAILEASASFGEATLKTIRPALLSAEVRVKREDKQETTPALVFGNRRGTGGGQQQYQSSQRQSYGHHPRQQKSQGDDNMSVCWKCGSTEHFKKNCPKWLAEQQSGQAGSGGNNRGGGNHRGGGYNRGGNRGAAGNRAGSNRGDSGTSGDGGRRNTFVLATTIDDVSQHIQSQGKWILDTGAGLHATDCKDDLIDYVEVENGPIFKAGFGGEGRSPGYGKVEFVTYTEWGTFSVTVTEVWYMPGLGHRILSAGRLDKKGCRILANNGRIFVQMENVSYGGYGTLHEWLDVMEGRLSEGNSGVYYMNIHTKAHQERVKALAVLEQSVDLWHRRFGHLGYEGLGRLAKEGMVKGLNVTADQVKEAAEAKRTCEPCVKAKLTRVPHPPSGNVSNLVLQRVHSDVCEMPIKSMGGARYMVTILDEHSGFATVRLVATKDMVPDVLKEALTLMENQTGKRVREFQTDRGREYVNVRMREFFWDKGILHSTSVPYTPEQNGRAERLNRTLLEKVRAMLQDANLEQGFWAEAVMTACAIRNCSPVSDRGATPHELFHGYKPDVSVLRVFGCTAWVYSEKQHRNKLDPVCEKGVFVGYERGSKGYRVYLPQQRKVVVSCNVRFDEQYPQQDMTNIPMDTVSDDSDSDEEHSASDAGESGVIPGVGGGKSNGAGTTHDGGNIGNGTGSAGGDANIGQESRYPRRTHKAPDQYSPEPGKRHVTVAATTIPKEPSTYEEAINSPEAVHWRQAMDEEIASLHAQGTWRLEHPPQGANVIPGKWVYKLKRDANGGIERYKARYVAKGYKQIEGVDFDEVFAPTGCHATVRAFLASAAAEGMEVHHVDVRTAFLHGELEEQIYCEQPPGYVTGEGGEKCRLIKALYGLKQAGRAWHRKLEAILAANGFEISESDPSLFIKRVGSCVVRVLTHVDDLLIASNCASLMAEVKQYLAKSFDIRDLGAVSVFLGMEIMRNGGELKISQRRYAFDLVERFGLADAQPEAVPMKPNLVQLTAQGIGVVEQEPFEDATKYRALVGGLMYLAVVTRPDIAQAVYRLARYMSKPVPAHWEAAKAVLRYVKGTATYGIVYSRSEQLFGYADADWANDRDNRRSTTGYVFMMNGGAVSWKSRLQPTVAASSVEAEYMSASFATREAMWLRKLMGDFGYPVKTVHIWDDNQGAISLIRNPITSDRSKHIDVMHHFVREKEEHGLVSFGYCPTGEMVADVLTKPLPLAEFAKFRLSMGVR</sequence>
<dbReference type="Pfam" id="PF07727">
    <property type="entry name" value="RVT_2"/>
    <property type="match status" value="1"/>
</dbReference>
<dbReference type="GO" id="GO:0003676">
    <property type="term" value="F:nucleic acid binding"/>
    <property type="evidence" value="ECO:0007669"/>
    <property type="project" value="InterPro"/>
</dbReference>
<dbReference type="Pfam" id="PF25597">
    <property type="entry name" value="SH3_retrovirus"/>
    <property type="match status" value="1"/>
</dbReference>
<keyword evidence="2" id="KW-0479">Metal-binding</keyword>
<gene>
    <name evidence="9" type="ORF">Vretimale_7083</name>
</gene>
<organism evidence="9 10">
    <name type="scientific">Volvox reticuliferus</name>
    <dbReference type="NCBI Taxonomy" id="1737510"/>
    <lineage>
        <taxon>Eukaryota</taxon>
        <taxon>Viridiplantae</taxon>
        <taxon>Chlorophyta</taxon>
        <taxon>core chlorophytes</taxon>
        <taxon>Chlorophyceae</taxon>
        <taxon>CS clade</taxon>
        <taxon>Chlamydomonadales</taxon>
        <taxon>Volvocaceae</taxon>
        <taxon>Volvox</taxon>
    </lineage>
</organism>
<dbReference type="InterPro" id="IPR012337">
    <property type="entry name" value="RNaseH-like_sf"/>
</dbReference>
<dbReference type="InterPro" id="IPR013103">
    <property type="entry name" value="RVT_2"/>
</dbReference>
<reference evidence="9" key="1">
    <citation type="journal article" date="2021" name="Proc. Natl. Acad. Sci. U.S.A.">
        <title>Three genomes in the algal genus Volvox reveal the fate of a haploid sex-determining region after a transition to homothallism.</title>
        <authorList>
            <person name="Yamamoto K."/>
            <person name="Hamaji T."/>
            <person name="Kawai-Toyooka H."/>
            <person name="Matsuzaki R."/>
            <person name="Takahashi F."/>
            <person name="Nishimura Y."/>
            <person name="Kawachi M."/>
            <person name="Noguchi H."/>
            <person name="Minakuchi Y."/>
            <person name="Umen J.G."/>
            <person name="Toyoda A."/>
            <person name="Nozaki H."/>
        </authorList>
    </citation>
    <scope>NUCLEOTIDE SEQUENCE</scope>
    <source>
        <strain evidence="9">NIES-3785</strain>
    </source>
</reference>
<keyword evidence="3" id="KW-0064">Aspartyl protease</keyword>
<feature type="region of interest" description="Disordered" evidence="6">
    <location>
        <begin position="179"/>
        <end position="227"/>
    </location>
</feature>
<evidence type="ECO:0000256" key="2">
    <source>
        <dbReference type="ARBA" id="ARBA00022723"/>
    </source>
</evidence>
<dbReference type="InterPro" id="IPR054722">
    <property type="entry name" value="PolX-like_BBD"/>
</dbReference>
<dbReference type="Pfam" id="PF00665">
    <property type="entry name" value="rve"/>
    <property type="match status" value="1"/>
</dbReference>
<evidence type="ECO:0000256" key="5">
    <source>
        <dbReference type="PROSITE-ProRule" id="PRU00047"/>
    </source>
</evidence>
<evidence type="ECO:0000259" key="8">
    <source>
        <dbReference type="PROSITE" id="PS50994"/>
    </source>
</evidence>
<name>A0A8J4G8L3_9CHLO</name>
<dbReference type="Pfam" id="PF13976">
    <property type="entry name" value="gag_pre-integrs"/>
    <property type="match status" value="1"/>
</dbReference>
<feature type="compositionally biased region" description="Low complexity" evidence="6">
    <location>
        <begin position="203"/>
        <end position="212"/>
    </location>
</feature>
<evidence type="ECO:0000256" key="6">
    <source>
        <dbReference type="SAM" id="MobiDB-lite"/>
    </source>
</evidence>
<feature type="region of interest" description="Disordered" evidence="6">
    <location>
        <begin position="251"/>
        <end position="301"/>
    </location>
</feature>